<keyword evidence="2" id="KW-1185">Reference proteome</keyword>
<dbReference type="AlphaFoldDB" id="A0A2P8H7H0"/>
<dbReference type="RefSeq" id="WP_181313538.1">
    <property type="nucleotide sequence ID" value="NZ_PYAT01000001.1"/>
</dbReference>
<sequence>MNEKLEFAFKDALTFIGKLNLILEKLDDPQIPAAAKEEMLKQREFLLDKLN</sequence>
<proteinExistence type="predicted"/>
<evidence type="ECO:0000313" key="1">
    <source>
        <dbReference type="EMBL" id="PSL42134.1"/>
    </source>
</evidence>
<dbReference type="EMBL" id="PYAT01000001">
    <property type="protein sequence ID" value="PSL42134.1"/>
    <property type="molecule type" value="Genomic_DNA"/>
</dbReference>
<evidence type="ECO:0000313" key="2">
    <source>
        <dbReference type="Proteomes" id="UP000242682"/>
    </source>
</evidence>
<reference evidence="1 2" key="1">
    <citation type="submission" date="2018-03" db="EMBL/GenBank/DDBJ databases">
        <title>Genomic Encyclopedia of Type Strains, Phase III (KMG-III): the genomes of soil and plant-associated and newly described type strains.</title>
        <authorList>
            <person name="Whitman W."/>
        </authorList>
    </citation>
    <scope>NUCLEOTIDE SEQUENCE [LARGE SCALE GENOMIC DNA]</scope>
    <source>
        <strain evidence="1 2">CGMCC 1.12259</strain>
    </source>
</reference>
<name>A0A2P8H7H0_9BACL</name>
<dbReference type="Proteomes" id="UP000242682">
    <property type="component" value="Unassembled WGS sequence"/>
</dbReference>
<protein>
    <submittedName>
        <fullName evidence="1">Uncharacterized protein</fullName>
    </submittedName>
</protein>
<accession>A0A2P8H7H0</accession>
<gene>
    <name evidence="1" type="ORF">B0H99_101382</name>
</gene>
<comment type="caution">
    <text evidence="1">The sequence shown here is derived from an EMBL/GenBank/DDBJ whole genome shotgun (WGS) entry which is preliminary data.</text>
</comment>
<organism evidence="1 2">
    <name type="scientific">Planomicrobium soli</name>
    <dbReference type="NCBI Taxonomy" id="1176648"/>
    <lineage>
        <taxon>Bacteria</taxon>
        <taxon>Bacillati</taxon>
        <taxon>Bacillota</taxon>
        <taxon>Bacilli</taxon>
        <taxon>Bacillales</taxon>
        <taxon>Caryophanaceae</taxon>
        <taxon>Planomicrobium</taxon>
    </lineage>
</organism>